<keyword evidence="9" id="KW-1185">Reference proteome</keyword>
<evidence type="ECO:0000313" key="8">
    <source>
        <dbReference type="EMBL" id="CAG9790853.1"/>
    </source>
</evidence>
<keyword evidence="5" id="KW-0326">Glycosidase</keyword>
<dbReference type="Pfam" id="PF01055">
    <property type="entry name" value="Glyco_hydro_31_2nd"/>
    <property type="match status" value="1"/>
</dbReference>
<dbReference type="EMBL" id="OU893334">
    <property type="protein sequence ID" value="CAG9790853.1"/>
    <property type="molecule type" value="Genomic_DNA"/>
</dbReference>
<dbReference type="CDD" id="cd00111">
    <property type="entry name" value="Trefoil"/>
    <property type="match status" value="1"/>
</dbReference>
<dbReference type="InterPro" id="IPR000519">
    <property type="entry name" value="P_trefoil_dom"/>
</dbReference>
<evidence type="ECO:0000256" key="2">
    <source>
        <dbReference type="ARBA" id="ARBA00007806"/>
    </source>
</evidence>
<keyword evidence="6" id="KW-0812">Transmembrane</keyword>
<organism evidence="8 9">
    <name type="scientific">Diatraea saccharalis</name>
    <name type="common">sugarcane borer</name>
    <dbReference type="NCBI Taxonomy" id="40085"/>
    <lineage>
        <taxon>Eukaryota</taxon>
        <taxon>Metazoa</taxon>
        <taxon>Ecdysozoa</taxon>
        <taxon>Arthropoda</taxon>
        <taxon>Hexapoda</taxon>
        <taxon>Insecta</taxon>
        <taxon>Pterygota</taxon>
        <taxon>Neoptera</taxon>
        <taxon>Endopterygota</taxon>
        <taxon>Lepidoptera</taxon>
        <taxon>Glossata</taxon>
        <taxon>Ditrysia</taxon>
        <taxon>Pyraloidea</taxon>
        <taxon>Crambidae</taxon>
        <taxon>Crambinae</taxon>
        <taxon>Diatraea</taxon>
    </lineage>
</organism>
<dbReference type="InterPro" id="IPR017853">
    <property type="entry name" value="GH"/>
</dbReference>
<sequence>MIPYANAGNFKEEDEEKLPYDYEITKEVKWYDKVLLNRPSKVTLIAILLTILAPVLMYKYFFASSKDWPPSDGLSFGSCLVQREARLPCGIGSISQSDCHKQCCYDLATNFCFHRFPSRFSYVMDQAWHEDVVLRPRFSTVPFASQNSVKSLRLSIDEISPTHLSLTFYDSKEVSLQGRRIEYKEYDYRISSHELNVIVERINDSTIFNTDRGPLIASENIWEITFKLTNGLMFGLGDLPLREGTTKIIYNHDGGLSSLPLIYAQSNGSYHGLLIDVIKPTEVHVTENNQIIVRSIAKSGLKLHLFLGPEPKDILRDVMDLLGNKMQLEYWMLGAHVCSETTEDQDEAVNYLKSFITDATAINFPYESHCGTRPIVFNADNVTEDLTAVVAGIELLKIANKKFVPHISPYIRYPDILEDNNFEDNNDTDVISTTTVKSMDCLDIVCEFEHFMLQWNSTHVYKGSINSIDEPVVYPDYEVVNEEFMAKLWALNVDADVDGVVLVNNWPLDESFKLYEDISSALPYFNKNFGIAFNNTPQWNITKPGTDQRYFEEHNIYGSNFIRAMAKNITKDAPTWSSSQWMNTNVIINRQNVQTSWTNLQNELVETALGGISGHWLWSSPVCGDTANFNIDNQANLCVKWYMAATFFPTVKIHSKSTPRDPLAFEGTHRHLIIDALNKRLSLSPYFFTVLQEGPLLRPMFYQFPHNEELIELRSQFSVGDSLLIAPNLQPIQSHVHVRVPPGIWYEFWSGLKIDADEGEVVTMTTTEADFLTFIRGGAIIIMQTDVRATAEATRKNSPYTLVIASETTNVTKEEINEVRVAEGKLYISQNMTIHFRVNNTDLIINTDDSDFSSLCSDEALWAKIINKIKIYGLGEEENNFDHHKQLTTEIDLCDLENGDINFTLSS</sequence>
<evidence type="ECO:0000256" key="4">
    <source>
        <dbReference type="ARBA" id="ARBA00023157"/>
    </source>
</evidence>
<dbReference type="SUPFAM" id="SSF57492">
    <property type="entry name" value="Trefoil"/>
    <property type="match status" value="1"/>
</dbReference>
<name>A0A9N9R7L0_9NEOP</name>
<keyword evidence="5" id="KW-0378">Hydrolase</keyword>
<dbReference type="GO" id="GO:0005975">
    <property type="term" value="P:carbohydrate metabolic process"/>
    <property type="evidence" value="ECO:0007669"/>
    <property type="project" value="InterPro"/>
</dbReference>
<evidence type="ECO:0000313" key="9">
    <source>
        <dbReference type="Proteomes" id="UP001153714"/>
    </source>
</evidence>
<comment type="similarity">
    <text evidence="2 5">Belongs to the glycosyl hydrolase 31 family.</text>
</comment>
<dbReference type="InterPro" id="IPR048395">
    <property type="entry name" value="Glyco_hydro_31_C"/>
</dbReference>
<gene>
    <name evidence="8" type="ORF">DIATSA_LOCUS8502</name>
</gene>
<evidence type="ECO:0000256" key="6">
    <source>
        <dbReference type="SAM" id="Phobius"/>
    </source>
</evidence>
<dbReference type="InterPro" id="IPR013780">
    <property type="entry name" value="Glyco_hydro_b"/>
</dbReference>
<evidence type="ECO:0000256" key="5">
    <source>
        <dbReference type="RuleBase" id="RU361185"/>
    </source>
</evidence>
<evidence type="ECO:0000256" key="3">
    <source>
        <dbReference type="ARBA" id="ARBA00023136"/>
    </source>
</evidence>
<keyword evidence="3 6" id="KW-0472">Membrane</keyword>
<dbReference type="Pfam" id="PF21365">
    <property type="entry name" value="Glyco_hydro_31_3rd"/>
    <property type="match status" value="1"/>
</dbReference>
<dbReference type="OrthoDB" id="5839090at2759"/>
<reference evidence="8" key="1">
    <citation type="submission" date="2021-12" db="EMBL/GenBank/DDBJ databases">
        <authorList>
            <person name="King R."/>
        </authorList>
    </citation>
    <scope>NUCLEOTIDE SEQUENCE</scope>
</reference>
<dbReference type="InterPro" id="IPR011013">
    <property type="entry name" value="Gal_mutarotase_sf_dom"/>
</dbReference>
<dbReference type="SUPFAM" id="SSF74650">
    <property type="entry name" value="Galactose mutarotase-like"/>
    <property type="match status" value="1"/>
</dbReference>
<protein>
    <recommendedName>
        <fullName evidence="7">P-type domain-containing protein</fullName>
    </recommendedName>
</protein>
<dbReference type="Gene3D" id="3.20.20.80">
    <property type="entry name" value="Glycosidases"/>
    <property type="match status" value="1"/>
</dbReference>
<keyword evidence="6" id="KW-1133">Transmembrane helix</keyword>
<evidence type="ECO:0000256" key="1">
    <source>
        <dbReference type="ARBA" id="ARBA00004370"/>
    </source>
</evidence>
<comment type="subcellular location">
    <subcellularLocation>
        <location evidence="1">Membrane</location>
    </subcellularLocation>
</comment>
<proteinExistence type="inferred from homology"/>
<dbReference type="PANTHER" id="PTHR22762:SF167">
    <property type="entry name" value="LYSOSOMAL ALPHA-GLUCOSIDASE-LIKE PROTEIN"/>
    <property type="match status" value="1"/>
</dbReference>
<feature type="transmembrane region" description="Helical" evidence="6">
    <location>
        <begin position="42"/>
        <end position="61"/>
    </location>
</feature>
<dbReference type="Gene3D" id="2.60.40.1180">
    <property type="entry name" value="Golgi alpha-mannosidase II"/>
    <property type="match status" value="1"/>
</dbReference>
<dbReference type="PANTHER" id="PTHR22762">
    <property type="entry name" value="ALPHA-GLUCOSIDASE"/>
    <property type="match status" value="1"/>
</dbReference>
<dbReference type="InterPro" id="IPR044913">
    <property type="entry name" value="P_trefoil_dom_sf"/>
</dbReference>
<dbReference type="GO" id="GO:0016020">
    <property type="term" value="C:membrane"/>
    <property type="evidence" value="ECO:0007669"/>
    <property type="project" value="UniProtKB-SubCell"/>
</dbReference>
<evidence type="ECO:0000259" key="7">
    <source>
        <dbReference type="SMART" id="SM00018"/>
    </source>
</evidence>
<dbReference type="Gene3D" id="2.60.40.1760">
    <property type="entry name" value="glycosyl hydrolase (family 31)"/>
    <property type="match status" value="1"/>
</dbReference>
<dbReference type="InterPro" id="IPR000322">
    <property type="entry name" value="Glyco_hydro_31_TIM"/>
</dbReference>
<dbReference type="AlphaFoldDB" id="A0A9N9R7L0"/>
<accession>A0A9N9R7L0</accession>
<dbReference type="SMART" id="SM00018">
    <property type="entry name" value="PD"/>
    <property type="match status" value="1"/>
</dbReference>
<dbReference type="SUPFAM" id="SSF51445">
    <property type="entry name" value="(Trans)glycosidases"/>
    <property type="match status" value="1"/>
</dbReference>
<dbReference type="SUPFAM" id="SSF51011">
    <property type="entry name" value="Glycosyl hydrolase domain"/>
    <property type="match status" value="1"/>
</dbReference>
<dbReference type="GO" id="GO:0030246">
    <property type="term" value="F:carbohydrate binding"/>
    <property type="evidence" value="ECO:0007669"/>
    <property type="project" value="InterPro"/>
</dbReference>
<keyword evidence="4" id="KW-1015">Disulfide bond</keyword>
<dbReference type="Proteomes" id="UP001153714">
    <property type="component" value="Chromosome 3"/>
</dbReference>
<dbReference type="GO" id="GO:0090599">
    <property type="term" value="F:alpha-glucosidase activity"/>
    <property type="evidence" value="ECO:0007669"/>
    <property type="project" value="TreeGrafter"/>
</dbReference>
<feature type="domain" description="P-type" evidence="7">
    <location>
        <begin position="77"/>
        <end position="119"/>
    </location>
</feature>
<reference evidence="8" key="2">
    <citation type="submission" date="2022-10" db="EMBL/GenBank/DDBJ databases">
        <authorList>
            <consortium name="ENA_rothamsted_submissions"/>
            <consortium name="culmorum"/>
            <person name="King R."/>
        </authorList>
    </citation>
    <scope>NUCLEOTIDE SEQUENCE</scope>
</reference>
<dbReference type="GO" id="GO:0006491">
    <property type="term" value="P:N-glycan processing"/>
    <property type="evidence" value="ECO:0007669"/>
    <property type="project" value="TreeGrafter"/>
</dbReference>